<dbReference type="InterPro" id="IPR057999">
    <property type="entry name" value="Gp49"/>
</dbReference>
<organism evidence="2">
    <name type="scientific">uncultured Caudovirales phage</name>
    <dbReference type="NCBI Taxonomy" id="2100421"/>
    <lineage>
        <taxon>Viruses</taxon>
        <taxon>Duplodnaviria</taxon>
        <taxon>Heunggongvirae</taxon>
        <taxon>Uroviricota</taxon>
        <taxon>Caudoviricetes</taxon>
        <taxon>Peduoviridae</taxon>
        <taxon>Maltschvirus</taxon>
        <taxon>Maltschvirus maltsch</taxon>
    </lineage>
</organism>
<dbReference type="EMBL" id="LR798338">
    <property type="protein sequence ID" value="CAB5224941.1"/>
    <property type="molecule type" value="Genomic_DNA"/>
</dbReference>
<evidence type="ECO:0000256" key="1">
    <source>
        <dbReference type="SAM" id="MobiDB-lite"/>
    </source>
</evidence>
<accession>A0A6J7X2C4</accession>
<protein>
    <submittedName>
        <fullName evidence="2">Uncharacterized protein</fullName>
    </submittedName>
</protein>
<dbReference type="Pfam" id="PF25690">
    <property type="entry name" value="Phage_gp49"/>
    <property type="match status" value="1"/>
</dbReference>
<feature type="region of interest" description="Disordered" evidence="1">
    <location>
        <begin position="69"/>
        <end position="88"/>
    </location>
</feature>
<gene>
    <name evidence="2" type="ORF">UFOVP744_49</name>
</gene>
<sequence length="132" mass="14009">MRNMANEDWKLQVSYKTPTGDMINIRANTADELSVLLEGIGDYSTQISSVQQKVVGAYTLAPLSTTSSTIGTKPLASSPPTQVLPASGTAAPVCKHGARIWREGISKASGKPYAFWACPSPQGTPDQCKPVN</sequence>
<reference evidence="2" key="1">
    <citation type="submission" date="2020-05" db="EMBL/GenBank/DDBJ databases">
        <authorList>
            <person name="Chiriac C."/>
            <person name="Salcher M."/>
            <person name="Ghai R."/>
            <person name="Kavagutti S V."/>
        </authorList>
    </citation>
    <scope>NUCLEOTIDE SEQUENCE</scope>
</reference>
<proteinExistence type="predicted"/>
<evidence type="ECO:0000313" key="2">
    <source>
        <dbReference type="EMBL" id="CAB5224941.1"/>
    </source>
</evidence>
<name>A0A6J7X2C4_9CAUD</name>